<accession>A0A937X3R5</accession>
<dbReference type="Proteomes" id="UP000703893">
    <property type="component" value="Unassembled WGS sequence"/>
</dbReference>
<sequence>MANTQVATNSSLNILRTQEKLIGYMAERENPFANFIGSGMENAIQRLTDLEKKRGDTVKVHLGTKLTGAGITGDNTLEGNEEALSWYNDSVIIDQLRHAVRLDGQMTEQRSAISLRADAGERLGIWSREVLTEMLVFYLSGARGVRTGHILPANWTGHAGNALQAPDANHILYAGAAGTKAGMAGSDKMTPALLDTAVKKIKLLINTSAAMRPIKSKGKNYYLCLMPAEHVFDLRQNATWQNAQQYANVRGDDNPIFSGADGLWNGLIIHEMPEGVLFNDYGGAGNVVAARTMIMGAQALGIAYGNAGGTDAAEGRWKYIEKDNFDYFNQCGFAMATIMGIKKLRFNNADYGCFAVDASYS</sequence>
<reference evidence="1 2" key="1">
    <citation type="submission" date="2019-03" db="EMBL/GenBank/DDBJ databases">
        <title>Lake Tanganyika Metagenome-Assembled Genomes (MAGs).</title>
        <authorList>
            <person name="Tran P."/>
        </authorList>
    </citation>
    <scope>NUCLEOTIDE SEQUENCE [LARGE SCALE GENOMIC DNA]</scope>
    <source>
        <strain evidence="1">K_DeepCast_65m_m2_236</strain>
    </source>
</reference>
<name>A0A937X3R5_9BACT</name>
<evidence type="ECO:0000313" key="1">
    <source>
        <dbReference type="EMBL" id="MBM3273790.1"/>
    </source>
</evidence>
<dbReference type="Pfam" id="PF13252">
    <property type="entry name" value="Phage_capsid_3"/>
    <property type="match status" value="1"/>
</dbReference>
<proteinExistence type="predicted"/>
<gene>
    <name evidence="1" type="ORF">FJZ00_01460</name>
</gene>
<dbReference type="AlphaFoldDB" id="A0A937X3R5"/>
<dbReference type="NCBIfam" id="TIGR04387">
    <property type="entry name" value="capsid_maj_N4"/>
    <property type="match status" value="1"/>
</dbReference>
<comment type="caution">
    <text evidence="1">The sequence shown here is derived from an EMBL/GenBank/DDBJ whole genome shotgun (WGS) entry which is preliminary data.</text>
</comment>
<dbReference type="EMBL" id="VGJX01000049">
    <property type="protein sequence ID" value="MBM3273790.1"/>
    <property type="molecule type" value="Genomic_DNA"/>
</dbReference>
<organism evidence="1 2">
    <name type="scientific">Candidatus Tanganyikabacteria bacterium</name>
    <dbReference type="NCBI Taxonomy" id="2961651"/>
    <lineage>
        <taxon>Bacteria</taxon>
        <taxon>Bacillati</taxon>
        <taxon>Candidatus Sericytochromatia</taxon>
        <taxon>Candidatus Tanganyikabacteria</taxon>
    </lineage>
</organism>
<protein>
    <submittedName>
        <fullName evidence="1">N4-gp56 family major capsid protein</fullName>
    </submittedName>
</protein>
<dbReference type="InterPro" id="IPR025267">
    <property type="entry name" value="ORF017-like"/>
</dbReference>
<evidence type="ECO:0000313" key="2">
    <source>
        <dbReference type="Proteomes" id="UP000703893"/>
    </source>
</evidence>